<dbReference type="InterPro" id="IPR036852">
    <property type="entry name" value="Peptidase_S8/S53_dom_sf"/>
</dbReference>
<evidence type="ECO:0000256" key="6">
    <source>
        <dbReference type="ARBA" id="ARBA00022837"/>
    </source>
</evidence>
<gene>
    <name evidence="10" type="ORF">C8E83_1363</name>
</gene>
<evidence type="ECO:0000256" key="4">
    <source>
        <dbReference type="ARBA" id="ARBA00022801"/>
    </source>
</evidence>
<organism evidence="10 11">
    <name type="scientific">Frondihabitans australicus</name>
    <dbReference type="NCBI Taxonomy" id="386892"/>
    <lineage>
        <taxon>Bacteria</taxon>
        <taxon>Bacillati</taxon>
        <taxon>Actinomycetota</taxon>
        <taxon>Actinomycetes</taxon>
        <taxon>Micrococcales</taxon>
        <taxon>Microbacteriaceae</taxon>
        <taxon>Frondihabitans</taxon>
    </lineage>
</organism>
<evidence type="ECO:0000259" key="9">
    <source>
        <dbReference type="PROSITE" id="PS51695"/>
    </source>
</evidence>
<sequence>MLAALAAAATAIALSSVVASPASAVATRHAIPDSSPHWLSHAKAVSTPSSASKVTFGILLNMRNTAQANAQVAAVSNPSSASYGKYLTNAQFKATYAPTAASVKSVQSWLTSQGFSLGTTLSSGMYVTATGTTAQVEKTFGTSLKNYSYQGKTVQTNTTTLSLPDGTPATVVSSVNGVIGLDQAVTYKKPAETLPGPPAGARYGVQPCSAYYGQQVASNKPDAYGKKAPYAVCGYGSAQLQGAYGESSLIKAGYTGKGVTVAITDAYAAPTIAQDAALYAKRQGQPGYSKGQFTQITPGPDQYDLTADSECGASGWYGEETLDVEAVHAMAPGAKIVYVGAQDCSTGLDEAWAASIDNHVADIITNSWSEGIDDIADLGQSYVDFYEQYSTEAALTGISVTFSSGDDGDGTAGGTNLSAKTVGFPSDLPYVTGVGGTSVLINSKSQWQGEYGWQSSYSAPLSSSGWGTLPGTYSSGGGGGTSTLFTQPFYQKGVVPTSVSEAFGTTPMRAVPDISMVGDPNTGMLVGETQAFADGTYYDEYRIGGTSLSSPLLAGVLAVASQYSHRTLGFVNPLYYKMLGTSAIHDIVAPKSPIAQVRTDFVNGVDNSAGKTYKVQTIDVQSTTLHDTKGYDDETGVGTPNGPNFFAAVKSLTKKR</sequence>
<evidence type="ECO:0000256" key="3">
    <source>
        <dbReference type="ARBA" id="ARBA00022723"/>
    </source>
</evidence>
<dbReference type="SUPFAM" id="SSF54897">
    <property type="entry name" value="Protease propeptides/inhibitors"/>
    <property type="match status" value="1"/>
</dbReference>
<dbReference type="GO" id="GO:0046872">
    <property type="term" value="F:metal ion binding"/>
    <property type="evidence" value="ECO:0007669"/>
    <property type="project" value="UniProtKB-KW"/>
</dbReference>
<keyword evidence="8" id="KW-0732">Signal</keyword>
<keyword evidence="4" id="KW-0378">Hydrolase</keyword>
<dbReference type="PANTHER" id="PTHR14218:SF15">
    <property type="entry name" value="TRIPEPTIDYL-PEPTIDASE 1"/>
    <property type="match status" value="1"/>
</dbReference>
<dbReference type="GO" id="GO:0008240">
    <property type="term" value="F:tripeptidyl-peptidase activity"/>
    <property type="evidence" value="ECO:0007669"/>
    <property type="project" value="TreeGrafter"/>
</dbReference>
<evidence type="ECO:0000256" key="7">
    <source>
        <dbReference type="ARBA" id="ARBA00023145"/>
    </source>
</evidence>
<dbReference type="GO" id="GO:0006508">
    <property type="term" value="P:proteolysis"/>
    <property type="evidence" value="ECO:0007669"/>
    <property type="project" value="UniProtKB-KW"/>
</dbReference>
<comment type="caution">
    <text evidence="10">The sequence shown here is derived from an EMBL/GenBank/DDBJ whole genome shotgun (WGS) entry which is preliminary data.</text>
</comment>
<evidence type="ECO:0000313" key="11">
    <source>
        <dbReference type="Proteomes" id="UP000280008"/>
    </source>
</evidence>
<feature type="chain" id="PRO_5019733544" evidence="8">
    <location>
        <begin position="25"/>
        <end position="656"/>
    </location>
</feature>
<keyword evidence="11" id="KW-1185">Reference proteome</keyword>
<dbReference type="InterPro" id="IPR050819">
    <property type="entry name" value="Tripeptidyl-peptidase_I"/>
</dbReference>
<keyword evidence="7" id="KW-0865">Zymogen</keyword>
<evidence type="ECO:0000256" key="2">
    <source>
        <dbReference type="ARBA" id="ARBA00022670"/>
    </source>
</evidence>
<dbReference type="InterPro" id="IPR030400">
    <property type="entry name" value="Sedolisin_dom"/>
</dbReference>
<dbReference type="Pfam" id="PF09286">
    <property type="entry name" value="Pro-kuma_activ"/>
    <property type="match status" value="1"/>
</dbReference>
<dbReference type="RefSeq" id="WP_211331672.1">
    <property type="nucleotide sequence ID" value="NZ_RBKS01000001.1"/>
</dbReference>
<dbReference type="Gene3D" id="3.40.50.200">
    <property type="entry name" value="Peptidase S8/S53 domain"/>
    <property type="match status" value="1"/>
</dbReference>
<reference evidence="10 11" key="1">
    <citation type="submission" date="2018-10" db="EMBL/GenBank/DDBJ databases">
        <title>Sequencing the genomes of 1000 actinobacteria strains.</title>
        <authorList>
            <person name="Klenk H.-P."/>
        </authorList>
    </citation>
    <scope>NUCLEOTIDE SEQUENCE [LARGE SCALE GENOMIC DNA]</scope>
    <source>
        <strain evidence="10 11">DSM 17894</strain>
    </source>
</reference>
<accession>A0A495IE23</accession>
<dbReference type="EMBL" id="RBKS01000001">
    <property type="protein sequence ID" value="RKR74254.1"/>
    <property type="molecule type" value="Genomic_DNA"/>
</dbReference>
<dbReference type="Proteomes" id="UP000280008">
    <property type="component" value="Unassembled WGS sequence"/>
</dbReference>
<dbReference type="GO" id="GO:0004252">
    <property type="term" value="F:serine-type endopeptidase activity"/>
    <property type="evidence" value="ECO:0007669"/>
    <property type="project" value="InterPro"/>
</dbReference>
<dbReference type="PROSITE" id="PS51695">
    <property type="entry name" value="SEDOLISIN"/>
    <property type="match status" value="1"/>
</dbReference>
<protein>
    <submittedName>
        <fullName evidence="10">Pro-kumamolisin-like protein</fullName>
    </submittedName>
</protein>
<evidence type="ECO:0000256" key="1">
    <source>
        <dbReference type="ARBA" id="ARBA00001913"/>
    </source>
</evidence>
<dbReference type="PANTHER" id="PTHR14218">
    <property type="entry name" value="PROTEASE S8 TRIPEPTIDYL PEPTIDASE I CLN2"/>
    <property type="match status" value="1"/>
</dbReference>
<dbReference type="InterPro" id="IPR015366">
    <property type="entry name" value="S53_propep"/>
</dbReference>
<dbReference type="AlphaFoldDB" id="A0A495IE23"/>
<evidence type="ECO:0000256" key="8">
    <source>
        <dbReference type="SAM" id="SignalP"/>
    </source>
</evidence>
<dbReference type="CDD" id="cd11377">
    <property type="entry name" value="Pro-peptidase_S53"/>
    <property type="match status" value="1"/>
</dbReference>
<evidence type="ECO:0000256" key="5">
    <source>
        <dbReference type="ARBA" id="ARBA00022825"/>
    </source>
</evidence>
<proteinExistence type="predicted"/>
<dbReference type="SUPFAM" id="SSF52743">
    <property type="entry name" value="Subtilisin-like"/>
    <property type="match status" value="1"/>
</dbReference>
<feature type="signal peptide" evidence="8">
    <location>
        <begin position="1"/>
        <end position="24"/>
    </location>
</feature>
<keyword evidence="2" id="KW-0645">Protease</keyword>
<evidence type="ECO:0000313" key="10">
    <source>
        <dbReference type="EMBL" id="RKR74254.1"/>
    </source>
</evidence>
<dbReference type="SMART" id="SM00944">
    <property type="entry name" value="Pro-kuma_activ"/>
    <property type="match status" value="1"/>
</dbReference>
<feature type="domain" description="Peptidase S53" evidence="9">
    <location>
        <begin position="234"/>
        <end position="652"/>
    </location>
</feature>
<keyword evidence="6" id="KW-0106">Calcium</keyword>
<name>A0A495IE23_9MICO</name>
<keyword evidence="3" id="KW-0479">Metal-binding</keyword>
<dbReference type="CDD" id="cd04056">
    <property type="entry name" value="Peptidases_S53"/>
    <property type="match status" value="1"/>
</dbReference>
<comment type="cofactor">
    <cofactor evidence="1">
        <name>Ca(2+)</name>
        <dbReference type="ChEBI" id="CHEBI:29108"/>
    </cofactor>
</comment>
<keyword evidence="5" id="KW-0720">Serine protease</keyword>